<dbReference type="GO" id="GO:0030151">
    <property type="term" value="F:molybdenum ion binding"/>
    <property type="evidence" value="ECO:0007669"/>
    <property type="project" value="InterPro"/>
</dbReference>
<keyword evidence="3" id="KW-1185">Reference proteome</keyword>
<reference evidence="2 3" key="1">
    <citation type="submission" date="2019-09" db="EMBL/GenBank/DDBJ databases">
        <title>YIM 132180 draft genome.</title>
        <authorList>
            <person name="Zhang K."/>
        </authorList>
    </citation>
    <scope>NUCLEOTIDE SEQUENCE [LARGE SCALE GENOMIC DNA]</scope>
    <source>
        <strain evidence="2 3">YIM 132180</strain>
    </source>
</reference>
<sequence length="290" mass="31176">MQVSALNVYPVKGARGVAMTRSPVELAGLTGDRRWMVVEPDGRFVTQRELPALALLEAVPDEDGLHLSFPASVASDGGERFVPVPDGDQRLAVRVWKDAVDAAAAGSEDDRALSRWLGRPLRLAHFDGQAQRGVSRDWLDRDAPVGFADGFPVLVATEASLRALNRTIVAGGTEAVPMNRFRPNVVIADTEAFEEDGWATIRVGDVVLDLVKPCARCTVTTVDQSGGVFDGPEPLASLTRLRMSGDRRAPGVLFGWNAVPRAPGEIAVGDGVEVLERREGGWPLRRPKAA</sequence>
<dbReference type="InterPro" id="IPR005302">
    <property type="entry name" value="MoCF_Sase_C"/>
</dbReference>
<proteinExistence type="predicted"/>
<dbReference type="PANTHER" id="PTHR14237">
    <property type="entry name" value="MOLYBDOPTERIN COFACTOR SULFURASE MOSC"/>
    <property type="match status" value="1"/>
</dbReference>
<dbReference type="InterPro" id="IPR005303">
    <property type="entry name" value="MOCOS_middle"/>
</dbReference>
<dbReference type="Pfam" id="PF03476">
    <property type="entry name" value="MOSC_N"/>
    <property type="match status" value="1"/>
</dbReference>
<dbReference type="GO" id="GO:0030170">
    <property type="term" value="F:pyridoxal phosphate binding"/>
    <property type="evidence" value="ECO:0007669"/>
    <property type="project" value="InterPro"/>
</dbReference>
<feature type="domain" description="MOSC" evidence="1">
    <location>
        <begin position="121"/>
        <end position="275"/>
    </location>
</feature>
<dbReference type="GO" id="GO:0003824">
    <property type="term" value="F:catalytic activity"/>
    <property type="evidence" value="ECO:0007669"/>
    <property type="project" value="InterPro"/>
</dbReference>
<dbReference type="Proteomes" id="UP000432089">
    <property type="component" value="Unassembled WGS sequence"/>
</dbReference>
<dbReference type="PROSITE" id="PS51340">
    <property type="entry name" value="MOSC"/>
    <property type="match status" value="1"/>
</dbReference>
<accession>A0A7V7PPT2</accession>
<protein>
    <submittedName>
        <fullName evidence="2">MOSC domain-containing protein</fullName>
    </submittedName>
</protein>
<dbReference type="PANTHER" id="PTHR14237:SF19">
    <property type="entry name" value="MITOCHONDRIAL AMIDOXIME REDUCING COMPONENT 1"/>
    <property type="match status" value="1"/>
</dbReference>
<dbReference type="Pfam" id="PF03473">
    <property type="entry name" value="MOSC"/>
    <property type="match status" value="1"/>
</dbReference>
<dbReference type="InterPro" id="IPR011037">
    <property type="entry name" value="Pyrv_Knase-like_insert_dom_sf"/>
</dbReference>
<organism evidence="2 3">
    <name type="scientific">Plantimonas leprariae</name>
    <dbReference type="NCBI Taxonomy" id="2615207"/>
    <lineage>
        <taxon>Bacteria</taxon>
        <taxon>Pseudomonadati</taxon>
        <taxon>Pseudomonadota</taxon>
        <taxon>Alphaproteobacteria</taxon>
        <taxon>Hyphomicrobiales</taxon>
        <taxon>Aurantimonadaceae</taxon>
        <taxon>Plantimonas</taxon>
    </lineage>
</organism>
<dbReference type="RefSeq" id="WP_150969778.1">
    <property type="nucleotide sequence ID" value="NZ_VZDO01000007.1"/>
</dbReference>
<name>A0A7V7PPT2_9HYPH</name>
<dbReference type="SUPFAM" id="SSF50800">
    <property type="entry name" value="PK beta-barrel domain-like"/>
    <property type="match status" value="1"/>
</dbReference>
<dbReference type="EMBL" id="VZDO01000007">
    <property type="protein sequence ID" value="KAB0680049.1"/>
    <property type="molecule type" value="Genomic_DNA"/>
</dbReference>
<comment type="caution">
    <text evidence="2">The sequence shown here is derived from an EMBL/GenBank/DDBJ whole genome shotgun (WGS) entry which is preliminary data.</text>
</comment>
<dbReference type="SUPFAM" id="SSF141673">
    <property type="entry name" value="MOSC N-terminal domain-like"/>
    <property type="match status" value="1"/>
</dbReference>
<gene>
    <name evidence="2" type="ORF">F6X38_10805</name>
</gene>
<dbReference type="AlphaFoldDB" id="A0A7V7PPT2"/>
<evidence type="ECO:0000313" key="2">
    <source>
        <dbReference type="EMBL" id="KAB0680049.1"/>
    </source>
</evidence>
<evidence type="ECO:0000313" key="3">
    <source>
        <dbReference type="Proteomes" id="UP000432089"/>
    </source>
</evidence>
<evidence type="ECO:0000259" key="1">
    <source>
        <dbReference type="PROSITE" id="PS51340"/>
    </source>
</evidence>